<dbReference type="AlphaFoldDB" id="A0AAD3T060"/>
<organism evidence="1 2">
    <name type="scientific">Nepenthes gracilis</name>
    <name type="common">Slender pitcher plant</name>
    <dbReference type="NCBI Taxonomy" id="150966"/>
    <lineage>
        <taxon>Eukaryota</taxon>
        <taxon>Viridiplantae</taxon>
        <taxon>Streptophyta</taxon>
        <taxon>Embryophyta</taxon>
        <taxon>Tracheophyta</taxon>
        <taxon>Spermatophyta</taxon>
        <taxon>Magnoliopsida</taxon>
        <taxon>eudicotyledons</taxon>
        <taxon>Gunneridae</taxon>
        <taxon>Pentapetalae</taxon>
        <taxon>Caryophyllales</taxon>
        <taxon>Nepenthaceae</taxon>
        <taxon>Nepenthes</taxon>
    </lineage>
</organism>
<evidence type="ECO:0000313" key="2">
    <source>
        <dbReference type="Proteomes" id="UP001279734"/>
    </source>
</evidence>
<reference evidence="1" key="1">
    <citation type="submission" date="2023-05" db="EMBL/GenBank/DDBJ databases">
        <title>Nepenthes gracilis genome sequencing.</title>
        <authorList>
            <person name="Fukushima K."/>
        </authorList>
    </citation>
    <scope>NUCLEOTIDE SEQUENCE</scope>
    <source>
        <strain evidence="1">SING2019-196</strain>
    </source>
</reference>
<gene>
    <name evidence="1" type="ORF">Nepgr_023130</name>
</gene>
<name>A0AAD3T060_NEPGR</name>
<dbReference type="Proteomes" id="UP001279734">
    <property type="component" value="Unassembled WGS sequence"/>
</dbReference>
<dbReference type="EMBL" id="BSYO01000023">
    <property type="protein sequence ID" value="GMH21288.1"/>
    <property type="molecule type" value="Genomic_DNA"/>
</dbReference>
<keyword evidence="2" id="KW-1185">Reference proteome</keyword>
<protein>
    <submittedName>
        <fullName evidence="1">Uncharacterized protein</fullName>
    </submittedName>
</protein>
<evidence type="ECO:0000313" key="1">
    <source>
        <dbReference type="EMBL" id="GMH21288.1"/>
    </source>
</evidence>
<comment type="caution">
    <text evidence="1">The sequence shown here is derived from an EMBL/GenBank/DDBJ whole genome shotgun (WGS) entry which is preliminary data.</text>
</comment>
<sequence>MEYQASITENNIPDVNITSSRQEPLVDRFNIAQHGFGYHQNMVHQKSSAHDWPVKLLCCFVLLANCSSAVNDVSAGAEVAKPCWSCWNAILAAVALVFGCSDQIENCVTGGAWVGLLSANLLVCCGPRAAIRVIQPYVPGEVPWLNLLESWMIDLCCWSLAGRGSTDGFG</sequence>
<proteinExistence type="predicted"/>
<accession>A0AAD3T060</accession>